<proteinExistence type="predicted"/>
<keyword evidence="2" id="KW-1185">Reference proteome</keyword>
<dbReference type="EMBL" id="JAPFFF010000003">
    <property type="protein sequence ID" value="KAK8893808.1"/>
    <property type="molecule type" value="Genomic_DNA"/>
</dbReference>
<name>A0ABR2KSK6_9EUKA</name>
<gene>
    <name evidence="1" type="ORF">M9Y10_022237</name>
</gene>
<dbReference type="Proteomes" id="UP001470230">
    <property type="component" value="Unassembled WGS sequence"/>
</dbReference>
<evidence type="ECO:0000313" key="2">
    <source>
        <dbReference type="Proteomes" id="UP001470230"/>
    </source>
</evidence>
<evidence type="ECO:0000313" key="1">
    <source>
        <dbReference type="EMBL" id="KAK8893808.1"/>
    </source>
</evidence>
<accession>A0ABR2KSK6</accession>
<comment type="caution">
    <text evidence="1">The sequence shown here is derived from an EMBL/GenBank/DDBJ whole genome shotgun (WGS) entry which is preliminary data.</text>
</comment>
<sequence length="101" mass="11617">MTLDTKALLPPKPYTLFNTNDEIEKSVLKELSEDQDFINASCFREQVGITCKHLRTEQCMISYRRIASIFNVNVGTIKDQESKYINGVFPDGRLLLLLMMN</sequence>
<reference evidence="1 2" key="1">
    <citation type="submission" date="2024-04" db="EMBL/GenBank/DDBJ databases">
        <title>Tritrichomonas musculus Genome.</title>
        <authorList>
            <person name="Alves-Ferreira E."/>
            <person name="Grigg M."/>
            <person name="Lorenzi H."/>
            <person name="Galac M."/>
        </authorList>
    </citation>
    <scope>NUCLEOTIDE SEQUENCE [LARGE SCALE GENOMIC DNA]</scope>
    <source>
        <strain evidence="1 2">EAF2021</strain>
    </source>
</reference>
<organism evidence="1 2">
    <name type="scientific">Tritrichomonas musculus</name>
    <dbReference type="NCBI Taxonomy" id="1915356"/>
    <lineage>
        <taxon>Eukaryota</taxon>
        <taxon>Metamonada</taxon>
        <taxon>Parabasalia</taxon>
        <taxon>Tritrichomonadida</taxon>
        <taxon>Tritrichomonadidae</taxon>
        <taxon>Tritrichomonas</taxon>
    </lineage>
</organism>
<protein>
    <submittedName>
        <fullName evidence="1">Uncharacterized protein</fullName>
    </submittedName>
</protein>